<evidence type="ECO:0000256" key="2">
    <source>
        <dbReference type="ARBA" id="ARBA00035112"/>
    </source>
</evidence>
<gene>
    <name evidence="4" type="ORF">D9619_013402</name>
</gene>
<comment type="similarity">
    <text evidence="2">Belongs to the ustYa family.</text>
</comment>
<protein>
    <recommendedName>
        <fullName evidence="6">Tat pathway signal sequence</fullName>
    </recommendedName>
</protein>
<sequence length="275" mass="31199">MLPFITSASRGNLLHLSVPVRPKESYHLLDDDGGPQHAPRPSLVRRFARAYSAVCLAIILAQTVAIVLLLSKKSTRGPYLYFPAEEAVQYEIKTFNFGISDDKSPYQGSPSPEVDRLWEELYSVGLQRIPKSDAARLPNKTAVIPGDPEGFYITELDVFHQLHCLNFIRKSLHPDYYPAQRLGTLENNMHVSHCVDSIRQSLMCSADISTVVWQWDATQQNNTFRGGVAHKCRNFGMIQDWARERAIPFHYDTSIHIDDSIRIPIYRSDGSSYFS</sequence>
<evidence type="ECO:0000313" key="5">
    <source>
        <dbReference type="Proteomes" id="UP000567179"/>
    </source>
</evidence>
<organism evidence="4 5">
    <name type="scientific">Psilocybe cf. subviscida</name>
    <dbReference type="NCBI Taxonomy" id="2480587"/>
    <lineage>
        <taxon>Eukaryota</taxon>
        <taxon>Fungi</taxon>
        <taxon>Dikarya</taxon>
        <taxon>Basidiomycota</taxon>
        <taxon>Agaricomycotina</taxon>
        <taxon>Agaricomycetes</taxon>
        <taxon>Agaricomycetidae</taxon>
        <taxon>Agaricales</taxon>
        <taxon>Agaricineae</taxon>
        <taxon>Strophariaceae</taxon>
        <taxon>Psilocybe</taxon>
    </lineage>
</organism>
<evidence type="ECO:0000256" key="1">
    <source>
        <dbReference type="ARBA" id="ARBA00004685"/>
    </source>
</evidence>
<comment type="pathway">
    <text evidence="1">Mycotoxin biosynthesis.</text>
</comment>
<dbReference type="Pfam" id="PF11807">
    <property type="entry name" value="UstYa"/>
    <property type="match status" value="1"/>
</dbReference>
<evidence type="ECO:0008006" key="6">
    <source>
        <dbReference type="Google" id="ProtNLM"/>
    </source>
</evidence>
<proteinExistence type="inferred from homology"/>
<keyword evidence="3" id="KW-0812">Transmembrane</keyword>
<dbReference type="OrthoDB" id="3687641at2759"/>
<name>A0A8H5BRY0_9AGAR</name>
<dbReference type="PANTHER" id="PTHR33365:SF4">
    <property type="entry name" value="CYCLOCHLOROTINE BIOSYNTHESIS PROTEIN O"/>
    <property type="match status" value="1"/>
</dbReference>
<dbReference type="PANTHER" id="PTHR33365">
    <property type="entry name" value="YALI0B05434P"/>
    <property type="match status" value="1"/>
</dbReference>
<reference evidence="4 5" key="1">
    <citation type="journal article" date="2020" name="ISME J.">
        <title>Uncovering the hidden diversity of litter-decomposition mechanisms in mushroom-forming fungi.</title>
        <authorList>
            <person name="Floudas D."/>
            <person name="Bentzer J."/>
            <person name="Ahren D."/>
            <person name="Johansson T."/>
            <person name="Persson P."/>
            <person name="Tunlid A."/>
        </authorList>
    </citation>
    <scope>NUCLEOTIDE SEQUENCE [LARGE SCALE GENOMIC DNA]</scope>
    <source>
        <strain evidence="4 5">CBS 101986</strain>
    </source>
</reference>
<accession>A0A8H5BRY0</accession>
<keyword evidence="3" id="KW-0472">Membrane</keyword>
<evidence type="ECO:0000313" key="4">
    <source>
        <dbReference type="EMBL" id="KAF5328245.1"/>
    </source>
</evidence>
<dbReference type="Proteomes" id="UP000567179">
    <property type="component" value="Unassembled WGS sequence"/>
</dbReference>
<dbReference type="EMBL" id="JAACJJ010000005">
    <property type="protein sequence ID" value="KAF5328245.1"/>
    <property type="molecule type" value="Genomic_DNA"/>
</dbReference>
<dbReference type="InterPro" id="IPR021765">
    <property type="entry name" value="UstYa-like"/>
</dbReference>
<dbReference type="AlphaFoldDB" id="A0A8H5BRY0"/>
<dbReference type="GO" id="GO:0043386">
    <property type="term" value="P:mycotoxin biosynthetic process"/>
    <property type="evidence" value="ECO:0007669"/>
    <property type="project" value="InterPro"/>
</dbReference>
<comment type="caution">
    <text evidence="4">The sequence shown here is derived from an EMBL/GenBank/DDBJ whole genome shotgun (WGS) entry which is preliminary data.</text>
</comment>
<feature type="transmembrane region" description="Helical" evidence="3">
    <location>
        <begin position="50"/>
        <end position="70"/>
    </location>
</feature>
<keyword evidence="3" id="KW-1133">Transmembrane helix</keyword>
<evidence type="ECO:0000256" key="3">
    <source>
        <dbReference type="SAM" id="Phobius"/>
    </source>
</evidence>
<keyword evidence="5" id="KW-1185">Reference proteome</keyword>